<feature type="active site" evidence="6">
    <location>
        <position position="465"/>
    </location>
</feature>
<dbReference type="PROSITE" id="PS00018">
    <property type="entry name" value="EF_HAND_1"/>
    <property type="match status" value="1"/>
</dbReference>
<dbReference type="GO" id="GO:0030248">
    <property type="term" value="F:cellulose binding"/>
    <property type="evidence" value="ECO:0007669"/>
    <property type="project" value="InterPro"/>
</dbReference>
<reference evidence="10 11" key="1">
    <citation type="submission" date="2018-07" db="EMBL/GenBank/DDBJ databases">
        <title>Genomic Encyclopedia of Type Strains, Phase IV (KMG-IV): sequencing the most valuable type-strain genomes for metagenomic binning, comparative biology and taxonomic classification.</title>
        <authorList>
            <person name="Goeker M."/>
        </authorList>
    </citation>
    <scope>NUCLEOTIDE SEQUENCE [LARGE SCALE GENOMIC DNA]</scope>
    <source>
        <strain evidence="10 11">DSM 27016</strain>
    </source>
</reference>
<dbReference type="Gene3D" id="1.50.10.10">
    <property type="match status" value="1"/>
</dbReference>
<evidence type="ECO:0000256" key="5">
    <source>
        <dbReference type="ARBA" id="ARBA00023326"/>
    </source>
</evidence>
<dbReference type="Gene3D" id="2.60.40.10">
    <property type="entry name" value="Immunoglobulins"/>
    <property type="match status" value="1"/>
</dbReference>
<dbReference type="InterPro" id="IPR008928">
    <property type="entry name" value="6-hairpin_glycosidase_sf"/>
</dbReference>
<dbReference type="InterPro" id="IPR008965">
    <property type="entry name" value="CBM2/CBM3_carb-bd_dom_sf"/>
</dbReference>
<dbReference type="SMART" id="SM01067">
    <property type="entry name" value="CBM_3"/>
    <property type="match status" value="1"/>
</dbReference>
<dbReference type="Pfam" id="PF00942">
    <property type="entry name" value="CBM_3"/>
    <property type="match status" value="1"/>
</dbReference>
<sequence length="841" mass="93219">MKGRNKTRAYALFTALVVAVSLLMPQAAVFAAAPSYNYGEALQKSILFYEFQRSGALPEDKRDNWRADSAMTDGQDVGLDLTGGWYDAGDHVKFNLPMSYTASTLAWSVYEDKDAYVQSGQLKYIMDGIKWANDYFIKCHPSPNEYYYQVGSGSDDHRWWGAAEVMLGKSQSGNQMIRPSYKATMSSPASAVVAGTAASLASCAAIFNDTDPAYAAECISHAKQLLEFADATRSDKGYTAATGFYQSWSGYWDELAWASVWIYLATGEEAYLQRAESYVPNWEREQQTTTIKYKWTHCWDTVQVGTQLLLARITGKSLYKESMERNLDYWTVGYNGEKVRYTPKGLAWLDQWGSLRYATTAAFIADVYADWSGCTSSKAQIYKDFAKKQVDYCLGAAGRSYVVGFGTNPPEHPHHRTAHGAWCDNWQTPIPKNHSHVLYGALVGGPRAADDTSYTDDIGDYICNEVACDYNAGFTGILARMYKKYGGEPIPGFKAIEEKTREEFFVEACVNSSGPNYVEIKAYMNNRSAWPAKIGDKLSFKYFIDISELIDAGITANQITTKSNYNMGATVSELLPWDVANNIYYVNVDFTGTEIYPGGQSEFRKEVQFRISGPQDTKVWDNSNDPSYQALPKPFPRELDTAYIAINIPVYDNGRHIFGNEPGGSVKTQTNLTAVYPQGQTKFDIARESEIKVRLTDASGTPIVGKTIKWKSNGAAYVKNSTSVTDASGIASTVCGMPIPVPEEGGEYKEFIVDEAVTASFEQDDSYEASSCDVNVYGKIVTGIKLGDVNCDGKINSTDYALLKRYLIDDSTAIDTMAADMNSDNTINSTDLMLLKIKLLQ</sequence>
<keyword evidence="3 6" id="KW-0119">Carbohydrate metabolism</keyword>
<dbReference type="InterPro" id="IPR012341">
    <property type="entry name" value="6hp_glycosidase-like_sf"/>
</dbReference>
<dbReference type="GO" id="GO:0004553">
    <property type="term" value="F:hydrolase activity, hydrolyzing O-glycosyl compounds"/>
    <property type="evidence" value="ECO:0007669"/>
    <property type="project" value="UniProtKB-UniRule"/>
</dbReference>
<evidence type="ECO:0000313" key="11">
    <source>
        <dbReference type="Proteomes" id="UP000253034"/>
    </source>
</evidence>
<dbReference type="PROSITE" id="PS00448">
    <property type="entry name" value="CLOS_CELLULOSOME_RPT"/>
    <property type="match status" value="1"/>
</dbReference>
<dbReference type="Pfam" id="PF00404">
    <property type="entry name" value="Dockerin_1"/>
    <property type="match status" value="1"/>
</dbReference>
<dbReference type="InterPro" id="IPR001701">
    <property type="entry name" value="Glyco_hydro_9"/>
</dbReference>
<dbReference type="InterPro" id="IPR013783">
    <property type="entry name" value="Ig-like_fold"/>
</dbReference>
<comment type="caution">
    <text evidence="10">The sequence shown here is derived from an EMBL/GenBank/DDBJ whole genome shotgun (WGS) entry which is preliminary data.</text>
</comment>
<evidence type="ECO:0000256" key="2">
    <source>
        <dbReference type="ARBA" id="ARBA00022801"/>
    </source>
</evidence>
<dbReference type="OrthoDB" id="9758662at2"/>
<accession>A0A369ALD9</accession>
<feature type="domain" description="Dockerin" evidence="9">
    <location>
        <begin position="782"/>
        <end position="841"/>
    </location>
</feature>
<dbReference type="EC" id="3.2.1.-" evidence="7"/>
<dbReference type="Pfam" id="PF00759">
    <property type="entry name" value="Glyco_hydro_9"/>
    <property type="match status" value="1"/>
</dbReference>
<evidence type="ECO:0000259" key="8">
    <source>
        <dbReference type="PROSITE" id="PS51172"/>
    </source>
</evidence>
<dbReference type="CDD" id="cd14256">
    <property type="entry name" value="Dockerin_I"/>
    <property type="match status" value="1"/>
</dbReference>
<keyword evidence="1 7" id="KW-0732">Signal</keyword>
<dbReference type="InterPro" id="IPR033126">
    <property type="entry name" value="Glyco_hydro_9_Asp/Glu_AS"/>
</dbReference>
<evidence type="ECO:0000256" key="4">
    <source>
        <dbReference type="ARBA" id="ARBA00023295"/>
    </source>
</evidence>
<dbReference type="InterPro" id="IPR018247">
    <property type="entry name" value="EF_Hand_1_Ca_BS"/>
</dbReference>
<dbReference type="InterPro" id="IPR008964">
    <property type="entry name" value="Invasin/intimin_cell_adhesion"/>
</dbReference>
<protein>
    <recommendedName>
        <fullName evidence="7">Glucanase</fullName>
        <ecNumber evidence="7">3.2.1.-</ecNumber>
    </recommendedName>
</protein>
<dbReference type="Gene3D" id="1.10.1330.10">
    <property type="entry name" value="Dockerin domain"/>
    <property type="match status" value="1"/>
</dbReference>
<dbReference type="Gene3D" id="2.60.40.710">
    <property type="entry name" value="Endoglucanase-like"/>
    <property type="match status" value="1"/>
</dbReference>
<dbReference type="InterPro" id="IPR036966">
    <property type="entry name" value="CBM3_sf"/>
</dbReference>
<name>A0A369ALD9_9FIRM</name>
<feature type="chain" id="PRO_5016477695" description="Glucanase" evidence="7">
    <location>
        <begin position="32"/>
        <end position="841"/>
    </location>
</feature>
<dbReference type="PROSITE" id="PS51172">
    <property type="entry name" value="CBM3"/>
    <property type="match status" value="1"/>
</dbReference>
<dbReference type="GO" id="GO:0000272">
    <property type="term" value="P:polysaccharide catabolic process"/>
    <property type="evidence" value="ECO:0007669"/>
    <property type="project" value="UniProtKB-KW"/>
</dbReference>
<dbReference type="PROSITE" id="PS00698">
    <property type="entry name" value="GH9_3"/>
    <property type="match status" value="1"/>
</dbReference>
<feature type="active site" evidence="6">
    <location>
        <position position="456"/>
    </location>
</feature>
<evidence type="ECO:0000259" key="9">
    <source>
        <dbReference type="PROSITE" id="PS51766"/>
    </source>
</evidence>
<keyword evidence="2 6" id="KW-0378">Hydrolase</keyword>
<feature type="signal peptide" evidence="7">
    <location>
        <begin position="1"/>
        <end position="31"/>
    </location>
</feature>
<dbReference type="PANTHER" id="PTHR22298">
    <property type="entry name" value="ENDO-1,4-BETA-GLUCANASE"/>
    <property type="match status" value="1"/>
</dbReference>
<comment type="similarity">
    <text evidence="6 7">Belongs to the glycosyl hydrolase 9 (cellulase E) family.</text>
</comment>
<dbReference type="Proteomes" id="UP000253034">
    <property type="component" value="Unassembled WGS sequence"/>
</dbReference>
<feature type="domain" description="CBM3" evidence="8">
    <location>
        <begin position="499"/>
        <end position="663"/>
    </location>
</feature>
<dbReference type="EMBL" id="QPJT01000038">
    <property type="protein sequence ID" value="RCX09106.1"/>
    <property type="molecule type" value="Genomic_DNA"/>
</dbReference>
<proteinExistence type="inferred from homology"/>
<keyword evidence="4 6" id="KW-0326">Glycosidase</keyword>
<evidence type="ECO:0000256" key="3">
    <source>
        <dbReference type="ARBA" id="ARBA00023277"/>
    </source>
</evidence>
<dbReference type="SUPFAM" id="SSF48208">
    <property type="entry name" value="Six-hairpin glycosidases"/>
    <property type="match status" value="1"/>
</dbReference>
<dbReference type="RefSeq" id="WP_114300034.1">
    <property type="nucleotide sequence ID" value="NZ_QPJT01000038.1"/>
</dbReference>
<keyword evidence="11" id="KW-1185">Reference proteome</keyword>
<organism evidence="10 11">
    <name type="scientific">Anaerobacterium chartisolvens</name>
    <dbReference type="NCBI Taxonomy" id="1297424"/>
    <lineage>
        <taxon>Bacteria</taxon>
        <taxon>Bacillati</taxon>
        <taxon>Bacillota</taxon>
        <taxon>Clostridia</taxon>
        <taxon>Eubacteriales</taxon>
        <taxon>Oscillospiraceae</taxon>
        <taxon>Anaerobacterium</taxon>
    </lineage>
</organism>
<dbReference type="InterPro" id="IPR016134">
    <property type="entry name" value="Dockerin_dom"/>
</dbReference>
<dbReference type="AlphaFoldDB" id="A0A369ALD9"/>
<dbReference type="SUPFAM" id="SSF63446">
    <property type="entry name" value="Type I dockerin domain"/>
    <property type="match status" value="1"/>
</dbReference>
<dbReference type="PROSITE" id="PS51766">
    <property type="entry name" value="DOCKERIN"/>
    <property type="match status" value="1"/>
</dbReference>
<dbReference type="SUPFAM" id="SSF49384">
    <property type="entry name" value="Carbohydrate-binding domain"/>
    <property type="match status" value="1"/>
</dbReference>
<evidence type="ECO:0000256" key="1">
    <source>
        <dbReference type="ARBA" id="ARBA00022729"/>
    </source>
</evidence>
<dbReference type="InterPro" id="IPR036439">
    <property type="entry name" value="Dockerin_dom_sf"/>
</dbReference>
<dbReference type="SUPFAM" id="SSF49373">
    <property type="entry name" value="Invasin/intimin cell-adhesion fragments"/>
    <property type="match status" value="1"/>
</dbReference>
<dbReference type="InterPro" id="IPR001956">
    <property type="entry name" value="CBM3"/>
</dbReference>
<evidence type="ECO:0000313" key="10">
    <source>
        <dbReference type="EMBL" id="RCX09106.1"/>
    </source>
</evidence>
<dbReference type="InterPro" id="IPR002105">
    <property type="entry name" value="Dockerin_1_rpt"/>
</dbReference>
<keyword evidence="5 6" id="KW-0624">Polysaccharide degradation</keyword>
<evidence type="ECO:0000256" key="6">
    <source>
        <dbReference type="PROSITE-ProRule" id="PRU10060"/>
    </source>
</evidence>
<evidence type="ECO:0000256" key="7">
    <source>
        <dbReference type="RuleBase" id="RU361166"/>
    </source>
</evidence>
<gene>
    <name evidence="10" type="ORF">DFR58_13811</name>
</gene>